<dbReference type="EMBL" id="BMYF01000013">
    <property type="protein sequence ID" value="GHB40910.1"/>
    <property type="molecule type" value="Genomic_DNA"/>
</dbReference>
<proteinExistence type="predicted"/>
<organism evidence="1 2">
    <name type="scientific">Mongoliitalea lutea</name>
    <dbReference type="NCBI Taxonomy" id="849756"/>
    <lineage>
        <taxon>Bacteria</taxon>
        <taxon>Pseudomonadati</taxon>
        <taxon>Bacteroidota</taxon>
        <taxon>Cytophagia</taxon>
        <taxon>Cytophagales</taxon>
        <taxon>Cyclobacteriaceae</taxon>
        <taxon>Mongoliitalea</taxon>
    </lineage>
</organism>
<sequence length="1050" mass="119618">MRKRILKVLFFLPLLLLTLFVAGIALVYSKQDLLVQRAIALMNEQFEGKLVLEYSHISVFTNFPYISIDLQGLKFYGDREKSALPIYEFEDLYVGFSISDILSGNYKVKAVKIISGHIRLVEDAEGVLNLLQAKNLPASESESGDAIDFELKKLMIENLQVSYYKTGKDELLSVDLSELKTAVKSKKDILDVLLEASLHLVLEKEGKEAFFSDKNLDLDLGFTFDQATKRIAFRPSKLKLQESLLRVDGSAAFLEEGLDLQVELEGEKPDFNLIAAFLPKETAEAFKRYQNQGEVFFRGSIRGLVAQGESPAIAFEFGCDNAFFENTALERRVEDLRFLAFFTNGTERNLRTSEFRLQNFNAKPERGVFQGNLTVRDFESPYIKVDLLADLDLNFIGEFFQIPDLKGVSGDVLLRMDFDELVDMNLTNANIRQAKESLQSELRIRNLNLTYADFPYPIRDLNAYAKMVDGTLSLDNLSVKLADSDFSMKAQVSDLPAIFHQLDVPVKVSVQANAGLIELGKFLYVADEEKSEELRKLTLDMELQANAVNLFKFDYLPKGRLHLKTLDFGLKNYPHDFRKFRGVFEIDSQMVAIRSFQGKVDTSDIYLTGKLENYPKWFKAEENGVSNLKVRFASDYLKIKDLMTYQGVNFFPDAYKEEYFTGLRFDADLRMDKRAGRQNFYLDVAKLQGQTKIHPLKFEAFGGKMSWSDQYMKIDNFGGTMGESSFRITMGYNLGDSVNRPSADRPDFFQLRGQKLDLDALLGFESIEKESNHEEAFNIFKLPFRDFKVGVEVDRLLYHGTWLDTIKARFRSSTDSMLHIEQLDFALADGKFRMNGYLNGRNPDKIYFHSTIRVDQIQVDQLLFKMDNMGKDVVLADNLRGKVSGSIESKLLVYPDLTPILDQSEAKINVNIYNGELIDFAPMRAMGSFFADRNMNRVRFDTLQNNFELKGGVLTIPSMQINSSLGFMELSGTQALDLKMDYLVRVPWSLVTQVGARALFGGRNRDEVDPDQEDAIITRGANRRVRFLNIRMSGTPDNLDVGLARNRGER</sequence>
<dbReference type="GO" id="GO:0090313">
    <property type="term" value="P:regulation of protein targeting to membrane"/>
    <property type="evidence" value="ECO:0007669"/>
    <property type="project" value="TreeGrafter"/>
</dbReference>
<comment type="caution">
    <text evidence="1">The sequence shown here is derived from an EMBL/GenBank/DDBJ whole genome shotgun (WGS) entry which is preliminary data.</text>
</comment>
<evidence type="ECO:0000313" key="1">
    <source>
        <dbReference type="EMBL" id="GHB40910.1"/>
    </source>
</evidence>
<dbReference type="GO" id="GO:0005886">
    <property type="term" value="C:plasma membrane"/>
    <property type="evidence" value="ECO:0007669"/>
    <property type="project" value="TreeGrafter"/>
</dbReference>
<gene>
    <name evidence="1" type="ORF">GCM10008106_22540</name>
</gene>
<evidence type="ECO:0008006" key="3">
    <source>
        <dbReference type="Google" id="ProtNLM"/>
    </source>
</evidence>
<dbReference type="PANTHER" id="PTHR30441">
    <property type="entry name" value="DUF748 DOMAIN-CONTAINING PROTEIN"/>
    <property type="match status" value="1"/>
</dbReference>
<protein>
    <recommendedName>
        <fullName evidence="3">AsmA-like C-terminal region</fullName>
    </recommendedName>
</protein>
<dbReference type="RefSeq" id="WP_189582348.1">
    <property type="nucleotide sequence ID" value="NZ_BMYF01000013.1"/>
</dbReference>
<dbReference type="AlphaFoldDB" id="A0A8J3CY07"/>
<keyword evidence="2" id="KW-1185">Reference proteome</keyword>
<dbReference type="Proteomes" id="UP000642809">
    <property type="component" value="Unassembled WGS sequence"/>
</dbReference>
<dbReference type="InterPro" id="IPR052894">
    <property type="entry name" value="AsmA-related"/>
</dbReference>
<reference evidence="1" key="2">
    <citation type="submission" date="2020-09" db="EMBL/GenBank/DDBJ databases">
        <authorList>
            <person name="Sun Q."/>
            <person name="Kim S."/>
        </authorList>
    </citation>
    <scope>NUCLEOTIDE SEQUENCE</scope>
    <source>
        <strain evidence="1">KCTC 23224</strain>
    </source>
</reference>
<accession>A0A8J3CY07</accession>
<name>A0A8J3CY07_9BACT</name>
<reference evidence="1" key="1">
    <citation type="journal article" date="2014" name="Int. J. Syst. Evol. Microbiol.">
        <title>Complete genome sequence of Corynebacterium casei LMG S-19264T (=DSM 44701T), isolated from a smear-ripened cheese.</title>
        <authorList>
            <consortium name="US DOE Joint Genome Institute (JGI-PGF)"/>
            <person name="Walter F."/>
            <person name="Albersmeier A."/>
            <person name="Kalinowski J."/>
            <person name="Ruckert C."/>
        </authorList>
    </citation>
    <scope>NUCLEOTIDE SEQUENCE</scope>
    <source>
        <strain evidence="1">KCTC 23224</strain>
    </source>
</reference>
<evidence type="ECO:0000313" key="2">
    <source>
        <dbReference type="Proteomes" id="UP000642809"/>
    </source>
</evidence>
<dbReference type="PANTHER" id="PTHR30441:SF8">
    <property type="entry name" value="DUF748 DOMAIN-CONTAINING PROTEIN"/>
    <property type="match status" value="1"/>
</dbReference>